<dbReference type="OrthoDB" id="667970at2"/>
<dbReference type="AlphaFoldDB" id="A0A316AX32"/>
<dbReference type="CDD" id="cd16961">
    <property type="entry name" value="RMtype1_S_TRD-CR_like"/>
    <property type="match status" value="1"/>
</dbReference>
<feature type="coiled-coil region" evidence="4">
    <location>
        <begin position="389"/>
        <end position="416"/>
    </location>
</feature>
<evidence type="ECO:0000313" key="7">
    <source>
        <dbReference type="Proteomes" id="UP000245880"/>
    </source>
</evidence>
<dbReference type="Gene3D" id="3.90.220.20">
    <property type="entry name" value="DNA methylase specificity domains"/>
    <property type="match status" value="2"/>
</dbReference>
<dbReference type="GO" id="GO:0009307">
    <property type="term" value="P:DNA restriction-modification system"/>
    <property type="evidence" value="ECO:0007669"/>
    <property type="project" value="UniProtKB-KW"/>
</dbReference>
<keyword evidence="4" id="KW-0175">Coiled coil</keyword>
<evidence type="ECO:0000256" key="3">
    <source>
        <dbReference type="ARBA" id="ARBA00023125"/>
    </source>
</evidence>
<keyword evidence="2" id="KW-0680">Restriction system</keyword>
<keyword evidence="7" id="KW-1185">Reference proteome</keyword>
<dbReference type="Gene3D" id="1.10.287.1120">
    <property type="entry name" value="Bipartite methylase S protein"/>
    <property type="match status" value="1"/>
</dbReference>
<dbReference type="EMBL" id="QGDT01000016">
    <property type="protein sequence ID" value="PWJ54757.1"/>
    <property type="molecule type" value="Genomic_DNA"/>
</dbReference>
<evidence type="ECO:0000256" key="4">
    <source>
        <dbReference type="SAM" id="Coils"/>
    </source>
</evidence>
<evidence type="ECO:0000313" key="6">
    <source>
        <dbReference type="EMBL" id="PWJ54757.1"/>
    </source>
</evidence>
<dbReference type="SUPFAM" id="SSF116734">
    <property type="entry name" value="DNA methylase specificity domain"/>
    <property type="match status" value="2"/>
</dbReference>
<dbReference type="RefSeq" id="WP_109677582.1">
    <property type="nucleotide sequence ID" value="NZ_QGDT01000016.1"/>
</dbReference>
<dbReference type="PANTHER" id="PTHR30408:SF12">
    <property type="entry name" value="TYPE I RESTRICTION ENZYME MJAVIII SPECIFICITY SUBUNIT"/>
    <property type="match status" value="1"/>
</dbReference>
<comment type="caution">
    <text evidence="6">The sequence shown here is derived from an EMBL/GenBank/DDBJ whole genome shotgun (WGS) entry which is preliminary data.</text>
</comment>
<reference evidence="6 7" key="1">
    <citation type="submission" date="2018-03" db="EMBL/GenBank/DDBJ databases">
        <title>Genomic Encyclopedia of Archaeal and Bacterial Type Strains, Phase II (KMG-II): from individual species to whole genera.</title>
        <authorList>
            <person name="Goeker M."/>
        </authorList>
    </citation>
    <scope>NUCLEOTIDE SEQUENCE [LARGE SCALE GENOMIC DNA]</scope>
    <source>
        <strain evidence="6 7">DSM 100346</strain>
    </source>
</reference>
<dbReference type="GO" id="GO:0003677">
    <property type="term" value="F:DNA binding"/>
    <property type="evidence" value="ECO:0007669"/>
    <property type="project" value="UniProtKB-KW"/>
</dbReference>
<dbReference type="InterPro" id="IPR044946">
    <property type="entry name" value="Restrct_endonuc_typeI_TRD_sf"/>
</dbReference>
<gene>
    <name evidence="6" type="ORF">CLV98_11644</name>
</gene>
<dbReference type="Proteomes" id="UP000245880">
    <property type="component" value="Unassembled WGS sequence"/>
</dbReference>
<comment type="similarity">
    <text evidence="1">Belongs to the type-I restriction system S methylase family.</text>
</comment>
<dbReference type="PANTHER" id="PTHR30408">
    <property type="entry name" value="TYPE-1 RESTRICTION ENZYME ECOKI SPECIFICITY PROTEIN"/>
    <property type="match status" value="1"/>
</dbReference>
<evidence type="ECO:0000259" key="5">
    <source>
        <dbReference type="Pfam" id="PF01420"/>
    </source>
</evidence>
<organism evidence="6 7">
    <name type="scientific">Dyadobacter jejuensis</name>
    <dbReference type="NCBI Taxonomy" id="1082580"/>
    <lineage>
        <taxon>Bacteria</taxon>
        <taxon>Pseudomonadati</taxon>
        <taxon>Bacteroidota</taxon>
        <taxon>Cytophagia</taxon>
        <taxon>Cytophagales</taxon>
        <taxon>Spirosomataceae</taxon>
        <taxon>Dyadobacter</taxon>
    </lineage>
</organism>
<dbReference type="Pfam" id="PF01420">
    <property type="entry name" value="Methylase_S"/>
    <property type="match status" value="2"/>
</dbReference>
<feature type="domain" description="Type I restriction modification DNA specificity" evidence="5">
    <location>
        <begin position="17"/>
        <end position="213"/>
    </location>
</feature>
<dbReference type="InterPro" id="IPR000055">
    <property type="entry name" value="Restrct_endonuc_typeI_TRD"/>
</dbReference>
<name>A0A316AX32_9BACT</name>
<evidence type="ECO:0000256" key="1">
    <source>
        <dbReference type="ARBA" id="ARBA00010923"/>
    </source>
</evidence>
<evidence type="ECO:0000256" key="2">
    <source>
        <dbReference type="ARBA" id="ARBA00022747"/>
    </source>
</evidence>
<keyword evidence="3" id="KW-0238">DNA-binding</keyword>
<protein>
    <submittedName>
        <fullName evidence="6">Type I restriction enzyme S subunit</fullName>
    </submittedName>
</protein>
<dbReference type="InterPro" id="IPR052021">
    <property type="entry name" value="Type-I_RS_S_subunit"/>
</dbReference>
<sequence>MAETKNTKTFYNTQIPSDWETPEFGNVFSFLKSYSFSREQLTNLPTNDGIRYIHYGDIHATYENEILDFEIEETVPYLIDGLINPESFLKENFPVLQDGDLIIADASEDYKGVCDCIELANIGVEKVLAGLHTFAARTSEKRIAIGYRTYSLKHEQVIRELRRIATGTSVYGVTKTNLSKVKIPLPPLSEQKAIAKVLSTADAAIHTTEKLIAQKELRKKWLMQQLLTGKKRLKGFGGEWKEMQLGEMFAERNDTKFFDLPLLSIGQNGVYPQDESIKKDTSNSDKSKYKRICPGDIGYNTMRMWQGRSALSDLEGIVSPAYTVVTPKKNTDSLYFSYLFKTPKLTNLFWRNSQGLVDDTLNCKFKDFSIVKVILPPTKEEQTAIAQVLQAADKEISLLKAKAEKLREQKKGMMQVLLTGKIRLNQDLRINRMKEAIPNHLNH</sequence>
<proteinExistence type="inferred from homology"/>
<accession>A0A316AX32</accession>
<feature type="domain" description="Type I restriction modification DNA specificity" evidence="5">
    <location>
        <begin position="239"/>
        <end position="406"/>
    </location>
</feature>